<proteinExistence type="predicted"/>
<organism evidence="3 4">
    <name type="scientific">Mucor saturninus</name>
    <dbReference type="NCBI Taxonomy" id="64648"/>
    <lineage>
        <taxon>Eukaryota</taxon>
        <taxon>Fungi</taxon>
        <taxon>Fungi incertae sedis</taxon>
        <taxon>Mucoromycota</taxon>
        <taxon>Mucoromycotina</taxon>
        <taxon>Mucoromycetes</taxon>
        <taxon>Mucorales</taxon>
        <taxon>Mucorineae</taxon>
        <taxon>Mucoraceae</taxon>
        <taxon>Mucor</taxon>
    </lineage>
</organism>
<dbReference type="Proteomes" id="UP000603453">
    <property type="component" value="Unassembled WGS sequence"/>
</dbReference>
<feature type="region of interest" description="Disordered" evidence="2">
    <location>
        <begin position="1"/>
        <end position="98"/>
    </location>
</feature>
<comment type="caution">
    <text evidence="3">The sequence shown here is derived from an EMBL/GenBank/DDBJ whole genome shotgun (WGS) entry which is preliminary data.</text>
</comment>
<evidence type="ECO:0000256" key="1">
    <source>
        <dbReference type="SAM" id="Coils"/>
    </source>
</evidence>
<accession>A0A8H7V932</accession>
<dbReference type="AlphaFoldDB" id="A0A8H7V932"/>
<keyword evidence="1" id="KW-0175">Coiled coil</keyword>
<feature type="coiled-coil region" evidence="1">
    <location>
        <begin position="201"/>
        <end position="261"/>
    </location>
</feature>
<protein>
    <submittedName>
        <fullName evidence="3">Uncharacterized protein</fullName>
    </submittedName>
</protein>
<reference evidence="3" key="1">
    <citation type="submission" date="2020-12" db="EMBL/GenBank/DDBJ databases">
        <title>Metabolic potential, ecology and presence of endohyphal bacteria is reflected in genomic diversity of Mucoromycotina.</title>
        <authorList>
            <person name="Muszewska A."/>
            <person name="Okrasinska A."/>
            <person name="Steczkiewicz K."/>
            <person name="Drgas O."/>
            <person name="Orlowska M."/>
            <person name="Perlinska-Lenart U."/>
            <person name="Aleksandrzak-Piekarczyk T."/>
            <person name="Szatraj K."/>
            <person name="Zielenkiewicz U."/>
            <person name="Pilsyk S."/>
            <person name="Malc E."/>
            <person name="Mieczkowski P."/>
            <person name="Kruszewska J.S."/>
            <person name="Biernat P."/>
            <person name="Pawlowska J."/>
        </authorList>
    </citation>
    <scope>NUCLEOTIDE SEQUENCE</scope>
    <source>
        <strain evidence="3">WA0000017839</strain>
    </source>
</reference>
<feature type="compositionally biased region" description="Basic and acidic residues" evidence="2">
    <location>
        <begin position="50"/>
        <end position="78"/>
    </location>
</feature>
<evidence type="ECO:0000256" key="2">
    <source>
        <dbReference type="SAM" id="MobiDB-lite"/>
    </source>
</evidence>
<gene>
    <name evidence="3" type="ORF">INT47_010892</name>
</gene>
<evidence type="ECO:0000313" key="4">
    <source>
        <dbReference type="Proteomes" id="UP000603453"/>
    </source>
</evidence>
<feature type="compositionally biased region" description="Polar residues" evidence="2">
    <location>
        <begin position="1"/>
        <end position="19"/>
    </location>
</feature>
<evidence type="ECO:0000313" key="3">
    <source>
        <dbReference type="EMBL" id="KAG2207908.1"/>
    </source>
</evidence>
<dbReference type="OrthoDB" id="2278514at2759"/>
<name>A0A8H7V932_9FUNG</name>
<keyword evidence="4" id="KW-1185">Reference proteome</keyword>
<dbReference type="EMBL" id="JAEPRD010000022">
    <property type="protein sequence ID" value="KAG2207908.1"/>
    <property type="molecule type" value="Genomic_DNA"/>
</dbReference>
<sequence>MNKENQSLRARNMNENSALNAKDSDSLKSLIKENISTQQRSHMKRTSSFKKNDNNENSKYDENTKDSNKSKGKVENESKAPLTSRRTFEGLNRTSPSVPLLLQRPNKAMLEEGGLPAVELLRSDTSQAEESAVLDETHLVNLHHRMTKGLYRGPTQTSVLELKEKLSNIKHQVEQKDDHITTLGDMKMKVVRERKLRKSHIQELKAEIAEKEGEQEELLAILNPIDENEKVQQTKQKQDLIEDLLNQLSFLNYEISEAQTTA</sequence>